<reference evidence="1 2" key="1">
    <citation type="submission" date="2016-03" db="EMBL/GenBank/DDBJ databases">
        <authorList>
            <person name="Ploux O."/>
        </authorList>
    </citation>
    <scope>NUCLEOTIDE SEQUENCE [LARGE SCALE GENOMIC DNA]</scope>
    <source>
        <strain evidence="1 2">URUG2</strain>
    </source>
</reference>
<evidence type="ECO:0008006" key="3">
    <source>
        <dbReference type="Google" id="ProtNLM"/>
    </source>
</evidence>
<dbReference type="Proteomes" id="UP000225277">
    <property type="component" value="Unassembled WGS sequence"/>
</dbReference>
<dbReference type="OrthoDB" id="3632176at2759"/>
<dbReference type="AlphaFoldDB" id="A0A2D3UNW1"/>
<protein>
    <recommendedName>
        <fullName evidence="3">SnoaL-like domain-containing protein</fullName>
    </recommendedName>
</protein>
<gene>
    <name evidence="1" type="ORF">RCC_00260</name>
</gene>
<organism evidence="1 2">
    <name type="scientific">Ramularia collo-cygni</name>
    <dbReference type="NCBI Taxonomy" id="112498"/>
    <lineage>
        <taxon>Eukaryota</taxon>
        <taxon>Fungi</taxon>
        <taxon>Dikarya</taxon>
        <taxon>Ascomycota</taxon>
        <taxon>Pezizomycotina</taxon>
        <taxon>Dothideomycetes</taxon>
        <taxon>Dothideomycetidae</taxon>
        <taxon>Mycosphaerellales</taxon>
        <taxon>Mycosphaerellaceae</taxon>
        <taxon>Ramularia</taxon>
    </lineage>
</organism>
<dbReference type="RefSeq" id="XP_023621182.1">
    <property type="nucleotide sequence ID" value="XM_023765414.1"/>
</dbReference>
<evidence type="ECO:0000313" key="2">
    <source>
        <dbReference type="Proteomes" id="UP000225277"/>
    </source>
</evidence>
<name>A0A2D3UNW1_9PEZI</name>
<keyword evidence="2" id="KW-1185">Reference proteome</keyword>
<sequence>MSSTGSVTPTTSTTSTALTERHLVTLSTDMVLACNTRYWDTQSYPWTHLSPSFLSGPTFATIPVKLDLTDFINAFSEVYDSNPDYHILVVSTAVHMSDKPGEAQVYANIHNVNFTPGVVRYSIGLWDYREAENGKWMCVSYRSLPGPTG</sequence>
<dbReference type="EMBL" id="FJUY01000001">
    <property type="protein sequence ID" value="CZT14285.1"/>
    <property type="molecule type" value="Genomic_DNA"/>
</dbReference>
<accession>A0A2D3UNW1</accession>
<proteinExistence type="predicted"/>
<dbReference type="GeneID" id="35595659"/>
<evidence type="ECO:0000313" key="1">
    <source>
        <dbReference type="EMBL" id="CZT14285.1"/>
    </source>
</evidence>